<dbReference type="GeneID" id="20675334"/>
<keyword evidence="3" id="KW-1185">Reference proteome</keyword>
<gene>
    <name evidence="2" type="ORF">HETIRDRAFT_441167</name>
</gene>
<evidence type="ECO:0000313" key="2">
    <source>
        <dbReference type="EMBL" id="ETW79064.1"/>
    </source>
</evidence>
<dbReference type="EMBL" id="KI925461">
    <property type="protein sequence ID" value="ETW79064.1"/>
    <property type="molecule type" value="Genomic_DNA"/>
</dbReference>
<accession>W4K010</accession>
<name>W4K010_HETIT</name>
<sequence>MDMWRTSIGIAEEALSSERRASPDLYQERKQSRARRNDVESEKGSSVRTRKQPDREA</sequence>
<dbReference type="KEGG" id="hir:HETIRDRAFT_441167"/>
<feature type="region of interest" description="Disordered" evidence="1">
    <location>
        <begin position="14"/>
        <end position="57"/>
    </location>
</feature>
<protein>
    <submittedName>
        <fullName evidence="2">Uncharacterized protein</fullName>
    </submittedName>
</protein>
<dbReference type="HOGENOM" id="CLU_2996739_0_0_1"/>
<dbReference type="RefSeq" id="XP_009549333.1">
    <property type="nucleotide sequence ID" value="XM_009551038.1"/>
</dbReference>
<organism evidence="2 3">
    <name type="scientific">Heterobasidion irregulare (strain TC 32-1)</name>
    <dbReference type="NCBI Taxonomy" id="747525"/>
    <lineage>
        <taxon>Eukaryota</taxon>
        <taxon>Fungi</taxon>
        <taxon>Dikarya</taxon>
        <taxon>Basidiomycota</taxon>
        <taxon>Agaricomycotina</taxon>
        <taxon>Agaricomycetes</taxon>
        <taxon>Russulales</taxon>
        <taxon>Bondarzewiaceae</taxon>
        <taxon>Heterobasidion</taxon>
        <taxon>Heterobasidion annosum species complex</taxon>
    </lineage>
</organism>
<dbReference type="AlphaFoldDB" id="W4K010"/>
<proteinExistence type="predicted"/>
<dbReference type="InParanoid" id="W4K010"/>
<evidence type="ECO:0000313" key="3">
    <source>
        <dbReference type="Proteomes" id="UP000030671"/>
    </source>
</evidence>
<dbReference type="Proteomes" id="UP000030671">
    <property type="component" value="Unassembled WGS sequence"/>
</dbReference>
<feature type="compositionally biased region" description="Basic and acidic residues" evidence="1">
    <location>
        <begin position="16"/>
        <end position="57"/>
    </location>
</feature>
<evidence type="ECO:0000256" key="1">
    <source>
        <dbReference type="SAM" id="MobiDB-lite"/>
    </source>
</evidence>
<reference evidence="2 3" key="1">
    <citation type="journal article" date="2012" name="New Phytol.">
        <title>Insight into trade-off between wood decay and parasitism from the genome of a fungal forest pathogen.</title>
        <authorList>
            <person name="Olson A."/>
            <person name="Aerts A."/>
            <person name="Asiegbu F."/>
            <person name="Belbahri L."/>
            <person name="Bouzid O."/>
            <person name="Broberg A."/>
            <person name="Canback B."/>
            <person name="Coutinho P.M."/>
            <person name="Cullen D."/>
            <person name="Dalman K."/>
            <person name="Deflorio G."/>
            <person name="van Diepen L.T."/>
            <person name="Dunand C."/>
            <person name="Duplessis S."/>
            <person name="Durling M."/>
            <person name="Gonthier P."/>
            <person name="Grimwood J."/>
            <person name="Fossdal C.G."/>
            <person name="Hansson D."/>
            <person name="Henrissat B."/>
            <person name="Hietala A."/>
            <person name="Himmelstrand K."/>
            <person name="Hoffmeister D."/>
            <person name="Hogberg N."/>
            <person name="James T.Y."/>
            <person name="Karlsson M."/>
            <person name="Kohler A."/>
            <person name="Kues U."/>
            <person name="Lee Y.H."/>
            <person name="Lin Y.C."/>
            <person name="Lind M."/>
            <person name="Lindquist E."/>
            <person name="Lombard V."/>
            <person name="Lucas S."/>
            <person name="Lunden K."/>
            <person name="Morin E."/>
            <person name="Murat C."/>
            <person name="Park J."/>
            <person name="Raffaello T."/>
            <person name="Rouze P."/>
            <person name="Salamov A."/>
            <person name="Schmutz J."/>
            <person name="Solheim H."/>
            <person name="Stahlberg J."/>
            <person name="Velez H."/>
            <person name="de Vries R.P."/>
            <person name="Wiebenga A."/>
            <person name="Woodward S."/>
            <person name="Yakovlev I."/>
            <person name="Garbelotto M."/>
            <person name="Martin F."/>
            <person name="Grigoriev I.V."/>
            <person name="Stenlid J."/>
        </authorList>
    </citation>
    <scope>NUCLEOTIDE SEQUENCE [LARGE SCALE GENOMIC DNA]</scope>
    <source>
        <strain evidence="2 3">TC 32-1</strain>
    </source>
</reference>